<feature type="region of interest" description="Disordered" evidence="1">
    <location>
        <begin position="199"/>
        <end position="224"/>
    </location>
</feature>
<feature type="region of interest" description="Disordered" evidence="1">
    <location>
        <begin position="377"/>
        <end position="408"/>
    </location>
</feature>
<feature type="compositionally biased region" description="Acidic residues" evidence="1">
    <location>
        <begin position="63"/>
        <end position="72"/>
    </location>
</feature>
<feature type="compositionally biased region" description="Low complexity" evidence="1">
    <location>
        <begin position="386"/>
        <end position="399"/>
    </location>
</feature>
<feature type="compositionally biased region" description="Low complexity" evidence="1">
    <location>
        <begin position="108"/>
        <end position="127"/>
    </location>
</feature>
<proteinExistence type="predicted"/>
<reference evidence="2" key="1">
    <citation type="submission" date="2020-06" db="EMBL/GenBank/DDBJ databases">
        <authorList>
            <consortium name="Plant Systems Biology data submission"/>
        </authorList>
    </citation>
    <scope>NUCLEOTIDE SEQUENCE</scope>
    <source>
        <strain evidence="2">D6</strain>
    </source>
</reference>
<gene>
    <name evidence="2" type="ORF">SEMRO_223_G091320.1</name>
</gene>
<dbReference type="Proteomes" id="UP001153069">
    <property type="component" value="Unassembled WGS sequence"/>
</dbReference>
<feature type="compositionally biased region" description="Polar residues" evidence="1">
    <location>
        <begin position="44"/>
        <end position="56"/>
    </location>
</feature>
<name>A0A9N8H8M7_9STRA</name>
<feature type="compositionally biased region" description="Low complexity" evidence="1">
    <location>
        <begin position="15"/>
        <end position="43"/>
    </location>
</feature>
<keyword evidence="3" id="KW-1185">Reference proteome</keyword>
<feature type="region of interest" description="Disordered" evidence="1">
    <location>
        <begin position="1"/>
        <end position="93"/>
    </location>
</feature>
<sequence>MCWRDSGDREGLVQVRSSNDDSNNTTSSSGSTTARVVAATRSSLSSRMDPQKPSSTIRRDAGEAAEEEEDPLDTLGARVHPPNPGNTSLPFSTDDFEPNNVFLQSLKRPPTTSTTTATTTTATPRPSDLASQQYLSAASTLCHLQAQTHPQQQQQQHTTGQPAHAVAAQPAPHVARAPPVAQAAPAVAQAHVPVVPTMISFPSQPTQSSTQPGQAPPAAPAHAQPQLLASSNIRPLQRIQPNTSVTPTAIHSTTLLAPPQQQQQAPPVPPPPKVTTVTVNSHMLDRRKQFLVFVKILLNHLQKNGSPGAKGVHPQQLYPQVKHILQDCIVKNRQGDPNYQPLHLAAESRILPLVGPQNWNRSVQYLNLFLRKQAQSRTLRANHGQPALPTTANNNNNTPAPAPLSVPI</sequence>
<accession>A0A9N8H8M7</accession>
<protein>
    <submittedName>
        <fullName evidence="2">Uncharacterized protein</fullName>
    </submittedName>
</protein>
<evidence type="ECO:0000313" key="2">
    <source>
        <dbReference type="EMBL" id="CAB9505211.1"/>
    </source>
</evidence>
<feature type="region of interest" description="Disordered" evidence="1">
    <location>
        <begin position="105"/>
        <end position="127"/>
    </location>
</feature>
<evidence type="ECO:0000256" key="1">
    <source>
        <dbReference type="SAM" id="MobiDB-lite"/>
    </source>
</evidence>
<dbReference type="AlphaFoldDB" id="A0A9N8H8M7"/>
<evidence type="ECO:0000313" key="3">
    <source>
        <dbReference type="Proteomes" id="UP001153069"/>
    </source>
</evidence>
<comment type="caution">
    <text evidence="2">The sequence shown here is derived from an EMBL/GenBank/DDBJ whole genome shotgun (WGS) entry which is preliminary data.</text>
</comment>
<feature type="compositionally biased region" description="Low complexity" evidence="1">
    <location>
        <begin position="199"/>
        <end position="213"/>
    </location>
</feature>
<dbReference type="EMBL" id="CAICTM010000222">
    <property type="protein sequence ID" value="CAB9505211.1"/>
    <property type="molecule type" value="Genomic_DNA"/>
</dbReference>
<organism evidence="2 3">
    <name type="scientific">Seminavis robusta</name>
    <dbReference type="NCBI Taxonomy" id="568900"/>
    <lineage>
        <taxon>Eukaryota</taxon>
        <taxon>Sar</taxon>
        <taxon>Stramenopiles</taxon>
        <taxon>Ochrophyta</taxon>
        <taxon>Bacillariophyta</taxon>
        <taxon>Bacillariophyceae</taxon>
        <taxon>Bacillariophycidae</taxon>
        <taxon>Naviculales</taxon>
        <taxon>Naviculaceae</taxon>
        <taxon>Seminavis</taxon>
    </lineage>
</organism>
<feature type="compositionally biased region" description="Basic and acidic residues" evidence="1">
    <location>
        <begin position="1"/>
        <end position="11"/>
    </location>
</feature>